<proteinExistence type="predicted"/>
<name>A0A9P6ADZ8_9AGAM</name>
<keyword evidence="3" id="KW-1185">Reference proteome</keyword>
<evidence type="ECO:0000313" key="2">
    <source>
        <dbReference type="EMBL" id="KAF9503444.1"/>
    </source>
</evidence>
<sequence>MLNHRRQLTCHHMKSYELKSSSSVQISVEQSCQVEALQDMNDVNNTQLALASFQVERTRHQLMHKEKKHKSSHRIKLATQVDRAEAARLEKVAQKKVQTARWAQGRRNAAAKGALASSRAALWEEAKKTNEAAEAHWRGEAQKCTEEGAWRRLSNRSGAEVHPIPKKPVAMKRKDVWAALDPPSGSQGAVGVTIESESSLDESSGGEGDA</sequence>
<comment type="caution">
    <text evidence="2">The sequence shown here is derived from an EMBL/GenBank/DDBJ whole genome shotgun (WGS) entry which is preliminary data.</text>
</comment>
<reference evidence="2" key="1">
    <citation type="journal article" date="2020" name="Nat. Commun.">
        <title>Large-scale genome sequencing of mycorrhizal fungi provides insights into the early evolution of symbiotic traits.</title>
        <authorList>
            <person name="Miyauchi S."/>
            <person name="Kiss E."/>
            <person name="Kuo A."/>
            <person name="Drula E."/>
            <person name="Kohler A."/>
            <person name="Sanchez-Garcia M."/>
            <person name="Morin E."/>
            <person name="Andreopoulos B."/>
            <person name="Barry K.W."/>
            <person name="Bonito G."/>
            <person name="Buee M."/>
            <person name="Carver A."/>
            <person name="Chen C."/>
            <person name="Cichocki N."/>
            <person name="Clum A."/>
            <person name="Culley D."/>
            <person name="Crous P.W."/>
            <person name="Fauchery L."/>
            <person name="Girlanda M."/>
            <person name="Hayes R.D."/>
            <person name="Keri Z."/>
            <person name="LaButti K."/>
            <person name="Lipzen A."/>
            <person name="Lombard V."/>
            <person name="Magnuson J."/>
            <person name="Maillard F."/>
            <person name="Murat C."/>
            <person name="Nolan M."/>
            <person name="Ohm R.A."/>
            <person name="Pangilinan J."/>
            <person name="Pereira M.F."/>
            <person name="Perotto S."/>
            <person name="Peter M."/>
            <person name="Pfister S."/>
            <person name="Riley R."/>
            <person name="Sitrit Y."/>
            <person name="Stielow J.B."/>
            <person name="Szollosi G."/>
            <person name="Zifcakova L."/>
            <person name="Stursova M."/>
            <person name="Spatafora J.W."/>
            <person name="Tedersoo L."/>
            <person name="Vaario L.M."/>
            <person name="Yamada A."/>
            <person name="Yan M."/>
            <person name="Wang P."/>
            <person name="Xu J."/>
            <person name="Bruns T."/>
            <person name="Baldrian P."/>
            <person name="Vilgalys R."/>
            <person name="Dunand C."/>
            <person name="Henrissat B."/>
            <person name="Grigoriev I.V."/>
            <person name="Hibbett D."/>
            <person name="Nagy L.G."/>
            <person name="Martin F.M."/>
        </authorList>
    </citation>
    <scope>NUCLEOTIDE SEQUENCE</scope>
    <source>
        <strain evidence="2">UP504</strain>
    </source>
</reference>
<evidence type="ECO:0000313" key="3">
    <source>
        <dbReference type="Proteomes" id="UP000886523"/>
    </source>
</evidence>
<dbReference type="AlphaFoldDB" id="A0A9P6ADZ8"/>
<organism evidence="2 3">
    <name type="scientific">Hydnum rufescens UP504</name>
    <dbReference type="NCBI Taxonomy" id="1448309"/>
    <lineage>
        <taxon>Eukaryota</taxon>
        <taxon>Fungi</taxon>
        <taxon>Dikarya</taxon>
        <taxon>Basidiomycota</taxon>
        <taxon>Agaricomycotina</taxon>
        <taxon>Agaricomycetes</taxon>
        <taxon>Cantharellales</taxon>
        <taxon>Hydnaceae</taxon>
        <taxon>Hydnum</taxon>
    </lineage>
</organism>
<gene>
    <name evidence="2" type="ORF">BS47DRAFT_1449413</name>
</gene>
<dbReference type="Proteomes" id="UP000886523">
    <property type="component" value="Unassembled WGS sequence"/>
</dbReference>
<protein>
    <submittedName>
        <fullName evidence="2">Uncharacterized protein</fullName>
    </submittedName>
</protein>
<accession>A0A9P6ADZ8</accession>
<evidence type="ECO:0000256" key="1">
    <source>
        <dbReference type="SAM" id="MobiDB-lite"/>
    </source>
</evidence>
<dbReference type="EMBL" id="MU129357">
    <property type="protein sequence ID" value="KAF9503444.1"/>
    <property type="molecule type" value="Genomic_DNA"/>
</dbReference>
<feature type="region of interest" description="Disordered" evidence="1">
    <location>
        <begin position="179"/>
        <end position="210"/>
    </location>
</feature>